<feature type="compositionally biased region" description="Basic residues" evidence="1">
    <location>
        <begin position="1"/>
        <end position="12"/>
    </location>
</feature>
<comment type="caution">
    <text evidence="2">The sequence shown here is derived from an EMBL/GenBank/DDBJ whole genome shotgun (WGS) entry which is preliminary data.</text>
</comment>
<sequence length="68" mass="7708">MGRGRQKAKATKQAREMKYFSPGTDLSALERELTGGRTPSPEPDQEPEYEDPYADLYAEDEDDDARAR</sequence>
<evidence type="ECO:0000313" key="3">
    <source>
        <dbReference type="Proteomes" id="UP001205867"/>
    </source>
</evidence>
<protein>
    <submittedName>
        <fullName evidence="2">DUF3073 domain-containing protein</fullName>
    </submittedName>
</protein>
<dbReference type="Pfam" id="PF11273">
    <property type="entry name" value="DUF3073"/>
    <property type="match status" value="1"/>
</dbReference>
<dbReference type="AlphaFoldDB" id="A0AAP3AI96"/>
<dbReference type="Proteomes" id="UP001205867">
    <property type="component" value="Unassembled WGS sequence"/>
</dbReference>
<reference evidence="2" key="1">
    <citation type="submission" date="2023-06" db="EMBL/GenBank/DDBJ databases">
        <title>lsaBGC provides a comprehensive framework for evolutionary analysis of biosynthetic gene clusters within focal taxa.</title>
        <authorList>
            <person name="Salamzade R."/>
            <person name="Sandstrom S."/>
            <person name="Kalan L.R."/>
        </authorList>
    </citation>
    <scope>NUCLEOTIDE SEQUENCE</scope>
    <source>
        <strain evidence="2">P3-SID899</strain>
    </source>
</reference>
<evidence type="ECO:0000256" key="1">
    <source>
        <dbReference type="SAM" id="MobiDB-lite"/>
    </source>
</evidence>
<feature type="compositionally biased region" description="Acidic residues" evidence="1">
    <location>
        <begin position="43"/>
        <end position="68"/>
    </location>
</feature>
<organism evidence="2 3">
    <name type="scientific">Micrococcus luteus</name>
    <name type="common">Micrococcus lysodeikticus</name>
    <dbReference type="NCBI Taxonomy" id="1270"/>
    <lineage>
        <taxon>Bacteria</taxon>
        <taxon>Bacillati</taxon>
        <taxon>Actinomycetota</taxon>
        <taxon>Actinomycetes</taxon>
        <taxon>Micrococcales</taxon>
        <taxon>Micrococcaceae</taxon>
        <taxon>Micrococcus</taxon>
    </lineage>
</organism>
<proteinExistence type="predicted"/>
<name>A0AAP3AI96_MICLU</name>
<dbReference type="RefSeq" id="WP_002853979.1">
    <property type="nucleotide sequence ID" value="NZ_CBCSDA010000079.1"/>
</dbReference>
<evidence type="ECO:0000313" key="2">
    <source>
        <dbReference type="EMBL" id="MCV7629697.1"/>
    </source>
</evidence>
<dbReference type="EMBL" id="JALXKZ020000032">
    <property type="protein sequence ID" value="MCV7629697.1"/>
    <property type="molecule type" value="Genomic_DNA"/>
</dbReference>
<feature type="region of interest" description="Disordered" evidence="1">
    <location>
        <begin position="1"/>
        <end position="68"/>
    </location>
</feature>
<accession>A0AAP3AI96</accession>
<dbReference type="InterPro" id="IPR021426">
    <property type="entry name" value="DUF3073"/>
</dbReference>
<gene>
    <name evidence="2" type="ORF">M3A82_010175</name>
</gene>